<dbReference type="CDD" id="cd04301">
    <property type="entry name" value="NAT_SF"/>
    <property type="match status" value="1"/>
</dbReference>
<organism evidence="6 7">
    <name type="scientific">Collibacillus ludicampi</name>
    <dbReference type="NCBI Taxonomy" id="2771369"/>
    <lineage>
        <taxon>Bacteria</taxon>
        <taxon>Bacillati</taxon>
        <taxon>Bacillota</taxon>
        <taxon>Bacilli</taxon>
        <taxon>Bacillales</taxon>
        <taxon>Alicyclobacillaceae</taxon>
        <taxon>Collibacillus</taxon>
    </lineage>
</organism>
<dbReference type="Proteomes" id="UP001057291">
    <property type="component" value="Unassembled WGS sequence"/>
</dbReference>
<dbReference type="EMBL" id="BOQE01000001">
    <property type="protein sequence ID" value="GIM47978.1"/>
    <property type="molecule type" value="Genomic_DNA"/>
</dbReference>
<evidence type="ECO:0000256" key="1">
    <source>
        <dbReference type="ARBA" id="ARBA00022679"/>
    </source>
</evidence>
<dbReference type="FunFam" id="3.40.630.30:FF:000026">
    <property type="entry name" value="Phosphinothricin acetyltransferase"/>
    <property type="match status" value="1"/>
</dbReference>
<keyword evidence="2" id="KW-0012">Acyltransferase</keyword>
<dbReference type="PROSITE" id="PS51186">
    <property type="entry name" value="GNAT"/>
    <property type="match status" value="1"/>
</dbReference>
<dbReference type="PANTHER" id="PTHR43072:SF23">
    <property type="entry name" value="UPF0039 PROTEIN C11D3.02C"/>
    <property type="match status" value="1"/>
</dbReference>
<evidence type="ECO:0000256" key="2">
    <source>
        <dbReference type="ARBA" id="ARBA00023315"/>
    </source>
</evidence>
<keyword evidence="7" id="KW-1185">Reference proteome</keyword>
<dbReference type="InterPro" id="IPR000182">
    <property type="entry name" value="GNAT_dom"/>
</dbReference>
<proteinExistence type="predicted"/>
<dbReference type="Pfam" id="PF13420">
    <property type="entry name" value="Acetyltransf_4"/>
    <property type="match status" value="1"/>
</dbReference>
<dbReference type="AlphaFoldDB" id="A0AAV4LJJ5"/>
<dbReference type="Gene3D" id="3.40.630.30">
    <property type="match status" value="1"/>
</dbReference>
<evidence type="ECO:0000256" key="4">
    <source>
        <dbReference type="ARBA" id="ARBA00051334"/>
    </source>
</evidence>
<reference evidence="6" key="1">
    <citation type="journal article" date="2023" name="Int. J. Syst. Evol. Microbiol.">
        <title>Collibacillus ludicampi gen. nov., sp. nov., a new soil bacterium of the family Alicyclobacillaceae.</title>
        <authorList>
            <person name="Jojima T."/>
            <person name="Ioku Y."/>
            <person name="Fukuta Y."/>
            <person name="Shirasaka N."/>
            <person name="Matsumura Y."/>
            <person name="Mori M."/>
        </authorList>
    </citation>
    <scope>NUCLEOTIDE SEQUENCE</scope>
    <source>
        <strain evidence="6">TP075</strain>
    </source>
</reference>
<protein>
    <submittedName>
        <fullName evidence="6">N-acetyltransferase</fullName>
    </submittedName>
</protein>
<feature type="domain" description="N-acetyltransferase" evidence="5">
    <location>
        <begin position="1"/>
        <end position="156"/>
    </location>
</feature>
<comment type="catalytic activity">
    <reaction evidence="3">
        <text>L-methionine sulfoximine + acetyl-CoA = N-acetyl-L-methionine sulfoximine + CoA + H(+)</text>
        <dbReference type="Rhea" id="RHEA:47660"/>
        <dbReference type="ChEBI" id="CHEBI:15378"/>
        <dbReference type="ChEBI" id="CHEBI:57287"/>
        <dbReference type="ChEBI" id="CHEBI:57288"/>
        <dbReference type="ChEBI" id="CHEBI:87826"/>
        <dbReference type="ChEBI" id="CHEBI:87827"/>
    </reaction>
</comment>
<comment type="catalytic activity">
    <reaction evidence="4">
        <text>L-methionine sulfone + acetyl-CoA = N-acetyl-L-methionine sulfone + CoA + H(+)</text>
        <dbReference type="Rhea" id="RHEA:47656"/>
        <dbReference type="ChEBI" id="CHEBI:15378"/>
        <dbReference type="ChEBI" id="CHEBI:57287"/>
        <dbReference type="ChEBI" id="CHEBI:57288"/>
        <dbReference type="ChEBI" id="CHEBI:87824"/>
        <dbReference type="ChEBI" id="CHEBI:87825"/>
    </reaction>
</comment>
<dbReference type="GO" id="GO:0016747">
    <property type="term" value="F:acyltransferase activity, transferring groups other than amino-acyl groups"/>
    <property type="evidence" value="ECO:0007669"/>
    <property type="project" value="InterPro"/>
</dbReference>
<dbReference type="SUPFAM" id="SSF55729">
    <property type="entry name" value="Acyl-CoA N-acyltransferases (Nat)"/>
    <property type="match status" value="1"/>
</dbReference>
<dbReference type="RefSeq" id="WP_282200903.1">
    <property type="nucleotide sequence ID" value="NZ_BOQE01000001.1"/>
</dbReference>
<dbReference type="InterPro" id="IPR016181">
    <property type="entry name" value="Acyl_CoA_acyltransferase"/>
</dbReference>
<gene>
    <name evidence="6" type="ORF">DNHGIG_35270</name>
</gene>
<evidence type="ECO:0000313" key="6">
    <source>
        <dbReference type="EMBL" id="GIM47978.1"/>
    </source>
</evidence>
<evidence type="ECO:0000256" key="3">
    <source>
        <dbReference type="ARBA" id="ARBA00050603"/>
    </source>
</evidence>
<dbReference type="PANTHER" id="PTHR43072">
    <property type="entry name" value="N-ACETYLTRANSFERASE"/>
    <property type="match status" value="1"/>
</dbReference>
<name>A0AAV4LJJ5_9BACL</name>
<evidence type="ECO:0000259" key="5">
    <source>
        <dbReference type="PROSITE" id="PS51186"/>
    </source>
</evidence>
<sequence>MIRFAREEDLEGILEIYNDAILNTTAVYAYKPHTLENRKQWFLKKKQEGYPIIVYDDSSIAGFATYGPFRAWPAYKYTIEHSVYVHKDYRNKGVGKLLVQEIIRLANKQNYATLVAGIDSTNVASIKLHEGLGFTFAGTIRKAGFKFGKWLDLSFYQKELVGPKMPTEE</sequence>
<accession>A0AAV4LJJ5</accession>
<keyword evidence="1" id="KW-0808">Transferase</keyword>
<evidence type="ECO:0000313" key="7">
    <source>
        <dbReference type="Proteomes" id="UP001057291"/>
    </source>
</evidence>
<comment type="caution">
    <text evidence="6">The sequence shown here is derived from an EMBL/GenBank/DDBJ whole genome shotgun (WGS) entry which is preliminary data.</text>
</comment>